<feature type="domain" description="FAD-binding PCMH-type" evidence="6">
    <location>
        <begin position="65"/>
        <end position="237"/>
    </location>
</feature>
<protein>
    <recommendedName>
        <fullName evidence="6">FAD-binding PCMH-type domain-containing protein</fullName>
    </recommendedName>
</protein>
<keyword evidence="3" id="KW-0274">FAD</keyword>
<evidence type="ECO:0000259" key="6">
    <source>
        <dbReference type="PROSITE" id="PS51387"/>
    </source>
</evidence>
<dbReference type="PROSITE" id="PS00862">
    <property type="entry name" value="OX2_COVAL_FAD"/>
    <property type="match status" value="1"/>
</dbReference>
<dbReference type="GO" id="GO:0016491">
    <property type="term" value="F:oxidoreductase activity"/>
    <property type="evidence" value="ECO:0007669"/>
    <property type="project" value="UniProtKB-KW"/>
</dbReference>
<dbReference type="InterPro" id="IPR016169">
    <property type="entry name" value="FAD-bd_PCMH_sub2"/>
</dbReference>
<sequence length="507" mass="54124">MEKVLRRTIVALILSCQLTAAAPTQETTQACTDIKGALPGKVLTPGLLAAEYAFETQKYWSIIPRTDGPACIVQPASAEDVSTVIKILLKYPTVQLATRSGGHDPNAGHASIDDGVLIAMTDLVGATYDAAKGLAYVKPGGEWNDVVGDLEPSGVTILGGRLGIVGVGGLLLGGGLSFLTAQHGLAADNIVGWETIMANGSIVNVDATAQPDLARAMRGSGSQFGIVTTFTVKTVPIGDVWGGFCIYDPSQSDALYAALHNFIANGAQDPKAAIIFTDLLLFGGVGTKLVYYFYDGPIPPISGPFADFLKVVSPGCLPRTQKYSELVRANGAPVDLLEARTSFRTYTVPFIPTRPQMYSEMQAKFAEITLPFLTSLRPTSQFSLDFQPLPSVVGKISESKGGNAMGLTSSDPDLVVLEIQGAWLLPEDDAVGYGLSKQLTDWLDKEVPKWLDEAGMNKDVYLPLYLNDAAGDQPVMQSYRDYAELKALQKSVDPQGLWSTRAGGFKY</sequence>
<evidence type="ECO:0000256" key="1">
    <source>
        <dbReference type="ARBA" id="ARBA00005466"/>
    </source>
</evidence>
<dbReference type="InterPro" id="IPR006094">
    <property type="entry name" value="Oxid_FAD_bind_N"/>
</dbReference>
<dbReference type="PROSITE" id="PS51387">
    <property type="entry name" value="FAD_PCMH"/>
    <property type="match status" value="1"/>
</dbReference>
<reference evidence="7" key="1">
    <citation type="journal article" date="2020" name="Stud. Mycol.">
        <title>101 Dothideomycetes genomes: a test case for predicting lifestyles and emergence of pathogens.</title>
        <authorList>
            <person name="Haridas S."/>
            <person name="Albert R."/>
            <person name="Binder M."/>
            <person name="Bloem J."/>
            <person name="Labutti K."/>
            <person name="Salamov A."/>
            <person name="Andreopoulos B."/>
            <person name="Baker S."/>
            <person name="Barry K."/>
            <person name="Bills G."/>
            <person name="Bluhm B."/>
            <person name="Cannon C."/>
            <person name="Castanera R."/>
            <person name="Culley D."/>
            <person name="Daum C."/>
            <person name="Ezra D."/>
            <person name="Gonzalez J."/>
            <person name="Henrissat B."/>
            <person name="Kuo A."/>
            <person name="Liang C."/>
            <person name="Lipzen A."/>
            <person name="Lutzoni F."/>
            <person name="Magnuson J."/>
            <person name="Mondo S."/>
            <person name="Nolan M."/>
            <person name="Ohm R."/>
            <person name="Pangilinan J."/>
            <person name="Park H.-J."/>
            <person name="Ramirez L."/>
            <person name="Alfaro M."/>
            <person name="Sun H."/>
            <person name="Tritt A."/>
            <person name="Yoshinaga Y."/>
            <person name="Zwiers L.-H."/>
            <person name="Turgeon B."/>
            <person name="Goodwin S."/>
            <person name="Spatafora J."/>
            <person name="Crous P."/>
            <person name="Grigoriev I."/>
        </authorList>
    </citation>
    <scope>NUCLEOTIDE SEQUENCE</scope>
    <source>
        <strain evidence="7">HMLAC05119</strain>
    </source>
</reference>
<feature type="chain" id="PRO_5025604460" description="FAD-binding PCMH-type domain-containing protein" evidence="5">
    <location>
        <begin position="22"/>
        <end position="507"/>
    </location>
</feature>
<gene>
    <name evidence="7" type="ORF">BDU57DRAFT_284370</name>
</gene>
<dbReference type="InterPro" id="IPR006093">
    <property type="entry name" value="Oxy_OxRdtase_FAD_BS"/>
</dbReference>
<feature type="signal peptide" evidence="5">
    <location>
        <begin position="1"/>
        <end position="21"/>
    </location>
</feature>
<evidence type="ECO:0000256" key="3">
    <source>
        <dbReference type="ARBA" id="ARBA00022827"/>
    </source>
</evidence>
<dbReference type="InterPro" id="IPR036318">
    <property type="entry name" value="FAD-bd_PCMH-like_sf"/>
</dbReference>
<evidence type="ECO:0000256" key="5">
    <source>
        <dbReference type="SAM" id="SignalP"/>
    </source>
</evidence>
<keyword evidence="8" id="KW-1185">Reference proteome</keyword>
<dbReference type="InterPro" id="IPR016166">
    <property type="entry name" value="FAD-bd_PCMH"/>
</dbReference>
<evidence type="ECO:0000313" key="7">
    <source>
        <dbReference type="EMBL" id="KAF1914177.1"/>
    </source>
</evidence>
<evidence type="ECO:0000256" key="2">
    <source>
        <dbReference type="ARBA" id="ARBA00022630"/>
    </source>
</evidence>
<dbReference type="InterPro" id="IPR050416">
    <property type="entry name" value="FAD-linked_Oxidoreductase"/>
</dbReference>
<dbReference type="OrthoDB" id="2151789at2759"/>
<dbReference type="Proteomes" id="UP000800096">
    <property type="component" value="Unassembled WGS sequence"/>
</dbReference>
<dbReference type="GO" id="GO:0071949">
    <property type="term" value="F:FAD binding"/>
    <property type="evidence" value="ECO:0007669"/>
    <property type="project" value="InterPro"/>
</dbReference>
<evidence type="ECO:0000313" key="8">
    <source>
        <dbReference type="Proteomes" id="UP000800096"/>
    </source>
</evidence>
<comment type="similarity">
    <text evidence="1">Belongs to the oxygen-dependent FAD-linked oxidoreductase family.</text>
</comment>
<dbReference type="SUPFAM" id="SSF56176">
    <property type="entry name" value="FAD-binding/transporter-associated domain-like"/>
    <property type="match status" value="1"/>
</dbReference>
<dbReference type="PANTHER" id="PTHR42973">
    <property type="entry name" value="BINDING OXIDOREDUCTASE, PUTATIVE (AFU_ORTHOLOGUE AFUA_1G17690)-RELATED"/>
    <property type="match status" value="1"/>
</dbReference>
<accession>A0A6A5QJE0</accession>
<dbReference type="AlphaFoldDB" id="A0A6A5QJE0"/>
<keyword evidence="4" id="KW-0560">Oxidoreductase</keyword>
<name>A0A6A5QJE0_AMPQU</name>
<organism evidence="7 8">
    <name type="scientific">Ampelomyces quisqualis</name>
    <name type="common">Powdery mildew agent</name>
    <dbReference type="NCBI Taxonomy" id="50730"/>
    <lineage>
        <taxon>Eukaryota</taxon>
        <taxon>Fungi</taxon>
        <taxon>Dikarya</taxon>
        <taxon>Ascomycota</taxon>
        <taxon>Pezizomycotina</taxon>
        <taxon>Dothideomycetes</taxon>
        <taxon>Pleosporomycetidae</taxon>
        <taxon>Pleosporales</taxon>
        <taxon>Pleosporineae</taxon>
        <taxon>Phaeosphaeriaceae</taxon>
        <taxon>Ampelomyces</taxon>
    </lineage>
</organism>
<dbReference type="Gene3D" id="3.30.465.10">
    <property type="match status" value="1"/>
</dbReference>
<keyword evidence="5" id="KW-0732">Signal</keyword>
<evidence type="ECO:0000256" key="4">
    <source>
        <dbReference type="ARBA" id="ARBA00023002"/>
    </source>
</evidence>
<dbReference type="EMBL" id="ML979137">
    <property type="protein sequence ID" value="KAF1914177.1"/>
    <property type="molecule type" value="Genomic_DNA"/>
</dbReference>
<dbReference type="PANTHER" id="PTHR42973:SF13">
    <property type="entry name" value="FAD-BINDING PCMH-TYPE DOMAIN-CONTAINING PROTEIN"/>
    <property type="match status" value="1"/>
</dbReference>
<dbReference type="Pfam" id="PF01565">
    <property type="entry name" value="FAD_binding_4"/>
    <property type="match status" value="1"/>
</dbReference>
<proteinExistence type="inferred from homology"/>
<keyword evidence="2" id="KW-0285">Flavoprotein</keyword>